<evidence type="ECO:0000256" key="7">
    <source>
        <dbReference type="ARBA" id="ARBA00022989"/>
    </source>
</evidence>
<keyword evidence="6" id="KW-0769">Symport</keyword>
<evidence type="ECO:0000256" key="2">
    <source>
        <dbReference type="ARBA" id="ARBA00006434"/>
    </source>
</evidence>
<dbReference type="EMBL" id="JBHUDX010000083">
    <property type="protein sequence ID" value="MFD1661751.1"/>
    <property type="molecule type" value="Genomic_DNA"/>
</dbReference>
<protein>
    <submittedName>
        <fullName evidence="11">Cation acetate symporter</fullName>
    </submittedName>
</protein>
<organism evidence="11 12">
    <name type="scientific">Streptomyces caeni</name>
    <dbReference type="NCBI Taxonomy" id="2307231"/>
    <lineage>
        <taxon>Bacteria</taxon>
        <taxon>Bacillati</taxon>
        <taxon>Actinomycetota</taxon>
        <taxon>Actinomycetes</taxon>
        <taxon>Kitasatosporales</taxon>
        <taxon>Streptomycetaceae</taxon>
        <taxon>Streptomyces</taxon>
    </lineage>
</organism>
<keyword evidence="4" id="KW-1003">Cell membrane</keyword>
<gene>
    <name evidence="11" type="ORF">ACFSL4_27025</name>
</gene>
<evidence type="ECO:0000256" key="5">
    <source>
        <dbReference type="ARBA" id="ARBA00022692"/>
    </source>
</evidence>
<feature type="transmembrane region" description="Helical" evidence="10">
    <location>
        <begin position="408"/>
        <end position="429"/>
    </location>
</feature>
<dbReference type="PANTHER" id="PTHR48086">
    <property type="entry name" value="SODIUM/PROLINE SYMPORTER-RELATED"/>
    <property type="match status" value="1"/>
</dbReference>
<feature type="transmembrane region" description="Helical" evidence="10">
    <location>
        <begin position="475"/>
        <end position="497"/>
    </location>
</feature>
<keyword evidence="7 10" id="KW-1133">Transmembrane helix</keyword>
<feature type="transmembrane region" description="Helical" evidence="10">
    <location>
        <begin position="12"/>
        <end position="31"/>
    </location>
</feature>
<dbReference type="PANTHER" id="PTHR48086:SF6">
    <property type="entry name" value="CATION_ACETATE SYMPORTER ACTP"/>
    <property type="match status" value="1"/>
</dbReference>
<comment type="similarity">
    <text evidence="2 9">Belongs to the sodium:solute symporter (SSF) (TC 2.A.21) family.</text>
</comment>
<dbReference type="PROSITE" id="PS50283">
    <property type="entry name" value="NA_SOLUT_SYMP_3"/>
    <property type="match status" value="1"/>
</dbReference>
<keyword evidence="8 10" id="KW-0472">Membrane</keyword>
<dbReference type="InterPro" id="IPR050277">
    <property type="entry name" value="Sodium:Solute_Symporter"/>
</dbReference>
<dbReference type="InterPro" id="IPR038377">
    <property type="entry name" value="Na/Glc_symporter_sf"/>
</dbReference>
<dbReference type="CDD" id="cd11480">
    <property type="entry name" value="SLC5sbd_u4"/>
    <property type="match status" value="1"/>
</dbReference>
<feature type="transmembrane region" description="Helical" evidence="10">
    <location>
        <begin position="193"/>
        <end position="212"/>
    </location>
</feature>
<feature type="transmembrane region" description="Helical" evidence="10">
    <location>
        <begin position="163"/>
        <end position="181"/>
    </location>
</feature>
<dbReference type="Proteomes" id="UP001597261">
    <property type="component" value="Unassembled WGS sequence"/>
</dbReference>
<keyword evidence="5 10" id="KW-0812">Transmembrane</keyword>
<evidence type="ECO:0000256" key="3">
    <source>
        <dbReference type="ARBA" id="ARBA00022448"/>
    </source>
</evidence>
<dbReference type="Gene3D" id="1.20.1730.10">
    <property type="entry name" value="Sodium/glucose cotransporter"/>
    <property type="match status" value="1"/>
</dbReference>
<name>A0ABW4IZ03_9ACTN</name>
<dbReference type="Pfam" id="PF00474">
    <property type="entry name" value="SSF"/>
    <property type="match status" value="1"/>
</dbReference>
<evidence type="ECO:0000256" key="1">
    <source>
        <dbReference type="ARBA" id="ARBA00004651"/>
    </source>
</evidence>
<feature type="transmembrane region" description="Helical" evidence="10">
    <location>
        <begin position="383"/>
        <end position="402"/>
    </location>
</feature>
<evidence type="ECO:0000256" key="4">
    <source>
        <dbReference type="ARBA" id="ARBA00022475"/>
    </source>
</evidence>
<evidence type="ECO:0000256" key="8">
    <source>
        <dbReference type="ARBA" id="ARBA00023136"/>
    </source>
</evidence>
<feature type="transmembrane region" description="Helical" evidence="10">
    <location>
        <begin position="288"/>
        <end position="312"/>
    </location>
</feature>
<evidence type="ECO:0000256" key="10">
    <source>
        <dbReference type="SAM" id="Phobius"/>
    </source>
</evidence>
<feature type="transmembrane region" description="Helical" evidence="10">
    <location>
        <begin position="83"/>
        <end position="101"/>
    </location>
</feature>
<keyword evidence="12" id="KW-1185">Reference proteome</keyword>
<dbReference type="RefSeq" id="WP_381088152.1">
    <property type="nucleotide sequence ID" value="NZ_JBHUDX010000083.1"/>
</dbReference>
<evidence type="ECO:0000313" key="11">
    <source>
        <dbReference type="EMBL" id="MFD1661751.1"/>
    </source>
</evidence>
<keyword evidence="3" id="KW-0813">Transport</keyword>
<sequence>MSLGASGAFPVFMVFAVFVTSALFLALWVTTDRVTPGDFYVSDGRLTPARNGLALFGDYMSAATLLGSPGVVALAGYDGIPYLLGPIVAWVVMLLLIAEPFHSTGRYTIGDSLGRRLRPRSVHLASGISTLVISLVYVIAQLVGAGALAAPILGLDSTGARQIMVGALGILMVIYVVIGGMRATTAVQLVKAVVLLGGGGYLALLVMSRYGWNPAALLSRAAGHSGLGADFLRPGIRYGDDGVGRLDSLSMQLAVLLGAAGLPHLLMRLRAVPTARAARGSVTWATGLTVVFCLAAGVLGFGAVALLGRGAIAADSPTGNSAVLLLAESLGGAFLLTLISCVAFTTILAVVAGIVLAASTALAHDLYQVGLRGGRASEKSELLVARGGVLLIGLTATGLSMYVQGQNISFLVGLAFAVAASAVLPALLYHLYWKGFTTRGALWSIYGGLLSSVLLVLLSPALSGDPAALLPDMDFAVFPLSNPAVVSVPLGFLLGWLGSVLDGRERGGAAYADVEARVLLGAGTGSVSRHESAAGDVPIP</sequence>
<evidence type="ECO:0000313" key="12">
    <source>
        <dbReference type="Proteomes" id="UP001597261"/>
    </source>
</evidence>
<feature type="transmembrane region" description="Helical" evidence="10">
    <location>
        <begin position="332"/>
        <end position="362"/>
    </location>
</feature>
<evidence type="ECO:0000256" key="6">
    <source>
        <dbReference type="ARBA" id="ARBA00022847"/>
    </source>
</evidence>
<evidence type="ECO:0000256" key="9">
    <source>
        <dbReference type="RuleBase" id="RU362091"/>
    </source>
</evidence>
<reference evidence="12" key="1">
    <citation type="journal article" date="2019" name="Int. J. Syst. Evol. Microbiol.">
        <title>The Global Catalogue of Microorganisms (GCM) 10K type strain sequencing project: providing services to taxonomists for standard genome sequencing and annotation.</title>
        <authorList>
            <consortium name="The Broad Institute Genomics Platform"/>
            <consortium name="The Broad Institute Genome Sequencing Center for Infectious Disease"/>
            <person name="Wu L."/>
            <person name="Ma J."/>
        </authorList>
    </citation>
    <scope>NUCLEOTIDE SEQUENCE [LARGE SCALE GENOMIC DNA]</scope>
    <source>
        <strain evidence="12">CGMCC 1.12470</strain>
    </source>
</reference>
<comment type="caution">
    <text evidence="11">The sequence shown here is derived from an EMBL/GenBank/DDBJ whole genome shotgun (WGS) entry which is preliminary data.</text>
</comment>
<feature type="transmembrane region" description="Helical" evidence="10">
    <location>
        <begin position="122"/>
        <end position="143"/>
    </location>
</feature>
<feature type="transmembrane region" description="Helical" evidence="10">
    <location>
        <begin position="249"/>
        <end position="267"/>
    </location>
</feature>
<proteinExistence type="inferred from homology"/>
<accession>A0ABW4IZ03</accession>
<comment type="subcellular location">
    <subcellularLocation>
        <location evidence="1">Cell membrane</location>
        <topology evidence="1">Multi-pass membrane protein</topology>
    </subcellularLocation>
</comment>
<feature type="transmembrane region" description="Helical" evidence="10">
    <location>
        <begin position="441"/>
        <end position="463"/>
    </location>
</feature>
<dbReference type="InterPro" id="IPR001734">
    <property type="entry name" value="Na/solute_symporter"/>
</dbReference>